<evidence type="ECO:0000256" key="19">
    <source>
        <dbReference type="ARBA" id="ARBA00047588"/>
    </source>
</evidence>
<dbReference type="Gene3D" id="3.10.129.10">
    <property type="entry name" value="Hotdog Thioesterase"/>
    <property type="match status" value="1"/>
</dbReference>
<comment type="catalytic activity">
    <reaction evidence="14">
        <text>(9Z)-octadecenoyl-CoA + H2O = (9Z)-octadecenoate + CoA + H(+)</text>
        <dbReference type="Rhea" id="RHEA:40139"/>
        <dbReference type="ChEBI" id="CHEBI:15377"/>
        <dbReference type="ChEBI" id="CHEBI:15378"/>
        <dbReference type="ChEBI" id="CHEBI:30823"/>
        <dbReference type="ChEBI" id="CHEBI:57287"/>
        <dbReference type="ChEBI" id="CHEBI:57387"/>
    </reaction>
    <physiologicalReaction direction="left-to-right" evidence="14">
        <dbReference type="Rhea" id="RHEA:40140"/>
    </physiologicalReaction>
</comment>
<comment type="catalytic activity">
    <reaction evidence="23">
        <text>tetradecanoyl-CoA + H2O = tetradecanoate + CoA + H(+)</text>
        <dbReference type="Rhea" id="RHEA:40119"/>
        <dbReference type="ChEBI" id="CHEBI:15377"/>
        <dbReference type="ChEBI" id="CHEBI:15378"/>
        <dbReference type="ChEBI" id="CHEBI:30807"/>
        <dbReference type="ChEBI" id="CHEBI:57287"/>
        <dbReference type="ChEBI" id="CHEBI:57385"/>
    </reaction>
    <physiologicalReaction direction="left-to-right" evidence="23">
        <dbReference type="Rhea" id="RHEA:40120"/>
    </physiologicalReaction>
</comment>
<dbReference type="GO" id="GO:0016020">
    <property type="term" value="C:membrane"/>
    <property type="evidence" value="ECO:0007669"/>
    <property type="project" value="UniProtKB-SubCell"/>
</dbReference>
<evidence type="ECO:0000256" key="22">
    <source>
        <dbReference type="ARBA" id="ARBA00048074"/>
    </source>
</evidence>
<evidence type="ECO:0000256" key="3">
    <source>
        <dbReference type="ARBA" id="ARBA00004632"/>
    </source>
</evidence>
<keyword evidence="9" id="KW-0809">Transit peptide</keyword>
<evidence type="ECO:0000256" key="11">
    <source>
        <dbReference type="ARBA" id="ARBA00023136"/>
    </source>
</evidence>
<keyword evidence="12" id="KW-0966">Cell projection</keyword>
<comment type="caution">
    <text evidence="25">The sequence shown here is derived from an EMBL/GenBank/DDBJ whole genome shotgun (WGS) entry which is preliminary data.</text>
</comment>
<evidence type="ECO:0000256" key="13">
    <source>
        <dbReference type="ARBA" id="ARBA00035852"/>
    </source>
</evidence>
<feature type="domain" description="Thioesterase" evidence="24">
    <location>
        <begin position="83"/>
        <end position="150"/>
    </location>
</feature>
<dbReference type="InterPro" id="IPR052365">
    <property type="entry name" value="THEM4/THEM5_acyl-CoA_thioest"/>
</dbReference>
<evidence type="ECO:0000259" key="24">
    <source>
        <dbReference type="Pfam" id="PF03061"/>
    </source>
</evidence>
<comment type="catalytic activity">
    <reaction evidence="22">
        <text>dodecanoyl-CoA + H2O = dodecanoate + CoA + H(+)</text>
        <dbReference type="Rhea" id="RHEA:30135"/>
        <dbReference type="ChEBI" id="CHEBI:15377"/>
        <dbReference type="ChEBI" id="CHEBI:15378"/>
        <dbReference type="ChEBI" id="CHEBI:18262"/>
        <dbReference type="ChEBI" id="CHEBI:57287"/>
        <dbReference type="ChEBI" id="CHEBI:57375"/>
    </reaction>
    <physiologicalReaction direction="left-to-right" evidence="22">
        <dbReference type="Rhea" id="RHEA:30136"/>
    </physiologicalReaction>
</comment>
<dbReference type="CDD" id="cd03443">
    <property type="entry name" value="PaaI_thioesterase"/>
    <property type="match status" value="1"/>
</dbReference>
<evidence type="ECO:0000256" key="8">
    <source>
        <dbReference type="ARBA" id="ARBA00022832"/>
    </source>
</evidence>
<evidence type="ECO:0000256" key="5">
    <source>
        <dbReference type="ARBA" id="ARBA00022490"/>
    </source>
</evidence>
<keyword evidence="8" id="KW-0276">Fatty acid metabolism</keyword>
<evidence type="ECO:0000313" key="26">
    <source>
        <dbReference type="Proteomes" id="UP000627573"/>
    </source>
</evidence>
<dbReference type="EC" id="3.1.2.2" evidence="16"/>
<comment type="catalytic activity">
    <reaction evidence="13">
        <text>(5Z,8Z,11Z,14Z)-eicosatetraenoyl-CoA + H2O = (5Z,8Z,11Z,14Z)-eicosatetraenoate + CoA + H(+)</text>
        <dbReference type="Rhea" id="RHEA:40151"/>
        <dbReference type="ChEBI" id="CHEBI:15377"/>
        <dbReference type="ChEBI" id="CHEBI:15378"/>
        <dbReference type="ChEBI" id="CHEBI:32395"/>
        <dbReference type="ChEBI" id="CHEBI:57287"/>
        <dbReference type="ChEBI" id="CHEBI:57368"/>
    </reaction>
    <physiologicalReaction direction="left-to-right" evidence="13">
        <dbReference type="Rhea" id="RHEA:40152"/>
    </physiologicalReaction>
</comment>
<sequence>MTEHTPNTNTPETAGPEPFEAEDWIRTFAVAPPEHVDLPPHHPHCLGCGPANPHGHQLRVRRDAHGVYAHHSFDSRHVGAPAIAHGGAVATVLDDLFGFLLYTVGELAVTRHLAIDYLAPVLLDTPYTLRSHIHSRAGRKLHLRATIENNHAHVVTTATALFLIVDIDHFLTPDTTPRRRPRPLHTKTNKALRWTVPDVSL</sequence>
<dbReference type="InterPro" id="IPR006683">
    <property type="entry name" value="Thioestr_dom"/>
</dbReference>
<keyword evidence="7" id="KW-0378">Hydrolase</keyword>
<keyword evidence="10" id="KW-0443">Lipid metabolism</keyword>
<evidence type="ECO:0000256" key="17">
    <source>
        <dbReference type="ARBA" id="ARBA00040123"/>
    </source>
</evidence>
<comment type="subcellular location">
    <subcellularLocation>
        <location evidence="3">Cell projection</location>
        <location evidence="3">Ruffle membrane</location>
    </subcellularLocation>
    <subcellularLocation>
        <location evidence="2">Cytoplasm</location>
    </subcellularLocation>
    <subcellularLocation>
        <location evidence="1">Membrane</location>
        <topology evidence="1">Peripheral membrane protein</topology>
    </subcellularLocation>
</comment>
<dbReference type="Proteomes" id="UP000627573">
    <property type="component" value="Unassembled WGS sequence"/>
</dbReference>
<gene>
    <name evidence="25" type="ORF">I3517_13735</name>
</gene>
<dbReference type="GO" id="GO:0005737">
    <property type="term" value="C:cytoplasm"/>
    <property type="evidence" value="ECO:0007669"/>
    <property type="project" value="UniProtKB-SubCell"/>
</dbReference>
<dbReference type="SUPFAM" id="SSF54637">
    <property type="entry name" value="Thioesterase/thiol ester dehydrase-isomerase"/>
    <property type="match status" value="1"/>
</dbReference>
<evidence type="ECO:0000256" key="14">
    <source>
        <dbReference type="ARBA" id="ARBA00037002"/>
    </source>
</evidence>
<dbReference type="InterPro" id="IPR029069">
    <property type="entry name" value="HotDog_dom_sf"/>
</dbReference>
<keyword evidence="6" id="KW-0053">Apoptosis</keyword>
<dbReference type="PANTHER" id="PTHR12418">
    <property type="entry name" value="ACYL-COENZYME A THIOESTERASE THEM4"/>
    <property type="match status" value="1"/>
</dbReference>
<keyword evidence="11" id="KW-0472">Membrane</keyword>
<dbReference type="EMBL" id="JAECSB010000043">
    <property type="protein sequence ID" value="MBH5143670.1"/>
    <property type="molecule type" value="Genomic_DNA"/>
</dbReference>
<dbReference type="AlphaFoldDB" id="A0A8I1D4Z7"/>
<evidence type="ECO:0000256" key="7">
    <source>
        <dbReference type="ARBA" id="ARBA00022801"/>
    </source>
</evidence>
<evidence type="ECO:0000256" key="4">
    <source>
        <dbReference type="ARBA" id="ARBA00022475"/>
    </source>
</evidence>
<evidence type="ECO:0000256" key="18">
    <source>
        <dbReference type="ARBA" id="ARBA00043210"/>
    </source>
</evidence>
<evidence type="ECO:0000313" key="25">
    <source>
        <dbReference type="EMBL" id="MBH5143670.1"/>
    </source>
</evidence>
<evidence type="ECO:0000256" key="6">
    <source>
        <dbReference type="ARBA" id="ARBA00022703"/>
    </source>
</evidence>
<evidence type="ECO:0000256" key="21">
    <source>
        <dbReference type="ARBA" id="ARBA00047969"/>
    </source>
</evidence>
<evidence type="ECO:0000256" key="20">
    <source>
        <dbReference type="ARBA" id="ARBA00047734"/>
    </source>
</evidence>
<keyword evidence="26" id="KW-1185">Reference proteome</keyword>
<protein>
    <recommendedName>
        <fullName evidence="17">Acyl-coenzyme A thioesterase THEM4</fullName>
        <ecNumber evidence="16">3.1.2.2</ecNumber>
    </recommendedName>
    <alternativeName>
        <fullName evidence="18">Thioesterase superfamily member 4</fullName>
    </alternativeName>
</protein>
<evidence type="ECO:0000256" key="1">
    <source>
        <dbReference type="ARBA" id="ARBA00004170"/>
    </source>
</evidence>
<organism evidence="25 26">
    <name type="scientific">Rhodococcus erythropolis</name>
    <name type="common">Arthrobacter picolinophilus</name>
    <dbReference type="NCBI Taxonomy" id="1833"/>
    <lineage>
        <taxon>Bacteria</taxon>
        <taxon>Bacillati</taxon>
        <taxon>Actinomycetota</taxon>
        <taxon>Actinomycetes</taxon>
        <taxon>Mycobacteriales</taxon>
        <taxon>Nocardiaceae</taxon>
        <taxon>Rhodococcus</taxon>
        <taxon>Rhodococcus erythropolis group</taxon>
    </lineage>
</organism>
<comment type="catalytic activity">
    <reaction evidence="21">
        <text>decanoyl-CoA + H2O = decanoate + CoA + H(+)</text>
        <dbReference type="Rhea" id="RHEA:40059"/>
        <dbReference type="ChEBI" id="CHEBI:15377"/>
        <dbReference type="ChEBI" id="CHEBI:15378"/>
        <dbReference type="ChEBI" id="CHEBI:27689"/>
        <dbReference type="ChEBI" id="CHEBI:57287"/>
        <dbReference type="ChEBI" id="CHEBI:61430"/>
    </reaction>
    <physiologicalReaction direction="left-to-right" evidence="21">
        <dbReference type="Rhea" id="RHEA:40060"/>
    </physiologicalReaction>
</comment>
<evidence type="ECO:0000256" key="2">
    <source>
        <dbReference type="ARBA" id="ARBA00004496"/>
    </source>
</evidence>
<evidence type="ECO:0000256" key="10">
    <source>
        <dbReference type="ARBA" id="ARBA00023098"/>
    </source>
</evidence>
<dbReference type="Pfam" id="PF03061">
    <property type="entry name" value="4HBT"/>
    <property type="match status" value="1"/>
</dbReference>
<dbReference type="GO" id="GO:0006631">
    <property type="term" value="P:fatty acid metabolic process"/>
    <property type="evidence" value="ECO:0007669"/>
    <property type="project" value="UniProtKB-KW"/>
</dbReference>
<reference evidence="25 26" key="1">
    <citation type="submission" date="2020-12" db="EMBL/GenBank/DDBJ databases">
        <title>Draft genome sequence of furan degrading bacterial strain FUR100.</title>
        <authorList>
            <person name="Woiski C."/>
        </authorList>
    </citation>
    <scope>NUCLEOTIDE SEQUENCE [LARGE SCALE GENOMIC DNA]</scope>
    <source>
        <strain evidence="25 26">FUR100</strain>
    </source>
</reference>
<evidence type="ECO:0000256" key="23">
    <source>
        <dbReference type="ARBA" id="ARBA00048180"/>
    </source>
</evidence>
<dbReference type="GO" id="GO:0016787">
    <property type="term" value="F:hydrolase activity"/>
    <property type="evidence" value="ECO:0007669"/>
    <property type="project" value="UniProtKB-KW"/>
</dbReference>
<dbReference type="PANTHER" id="PTHR12418:SF19">
    <property type="entry name" value="ACYL-COENZYME A THIOESTERASE THEM4"/>
    <property type="match status" value="1"/>
</dbReference>
<evidence type="ECO:0000256" key="16">
    <source>
        <dbReference type="ARBA" id="ARBA00038848"/>
    </source>
</evidence>
<name>A0A8I1D4Z7_RHOER</name>
<keyword evidence="4" id="KW-1003">Cell membrane</keyword>
<comment type="catalytic activity">
    <reaction evidence="19">
        <text>octanoyl-CoA + H2O = octanoate + CoA + H(+)</text>
        <dbReference type="Rhea" id="RHEA:30143"/>
        <dbReference type="ChEBI" id="CHEBI:15377"/>
        <dbReference type="ChEBI" id="CHEBI:15378"/>
        <dbReference type="ChEBI" id="CHEBI:25646"/>
        <dbReference type="ChEBI" id="CHEBI:57287"/>
        <dbReference type="ChEBI" id="CHEBI:57386"/>
    </reaction>
    <physiologicalReaction direction="left-to-right" evidence="19">
        <dbReference type="Rhea" id="RHEA:30144"/>
    </physiologicalReaction>
</comment>
<evidence type="ECO:0000256" key="9">
    <source>
        <dbReference type="ARBA" id="ARBA00022946"/>
    </source>
</evidence>
<keyword evidence="5" id="KW-0963">Cytoplasm</keyword>
<evidence type="ECO:0000256" key="15">
    <source>
        <dbReference type="ARBA" id="ARBA00038456"/>
    </source>
</evidence>
<proteinExistence type="inferred from homology"/>
<accession>A0A8I1D4Z7</accession>
<evidence type="ECO:0000256" key="12">
    <source>
        <dbReference type="ARBA" id="ARBA00023273"/>
    </source>
</evidence>
<dbReference type="RefSeq" id="WP_197941130.1">
    <property type="nucleotide sequence ID" value="NZ_JAECSB010000043.1"/>
</dbReference>
<comment type="catalytic activity">
    <reaction evidence="20">
        <text>hexadecanoyl-CoA + H2O = hexadecanoate + CoA + H(+)</text>
        <dbReference type="Rhea" id="RHEA:16645"/>
        <dbReference type="ChEBI" id="CHEBI:7896"/>
        <dbReference type="ChEBI" id="CHEBI:15377"/>
        <dbReference type="ChEBI" id="CHEBI:15378"/>
        <dbReference type="ChEBI" id="CHEBI:57287"/>
        <dbReference type="ChEBI" id="CHEBI:57379"/>
        <dbReference type="EC" id="3.1.2.2"/>
    </reaction>
    <physiologicalReaction direction="left-to-right" evidence="20">
        <dbReference type="Rhea" id="RHEA:16646"/>
    </physiologicalReaction>
</comment>
<comment type="similarity">
    <text evidence="15">Belongs to the THEM4/THEM5 thioesterase family.</text>
</comment>